<dbReference type="AlphaFoldDB" id="A0A7D5SU15"/>
<name>A0A7D5SU15_9GAMM</name>
<dbReference type="GeneID" id="93737568"/>
<evidence type="ECO:0000313" key="2">
    <source>
        <dbReference type="Proteomes" id="UP000042738"/>
    </source>
</evidence>
<accession>A0A7D5SU15</accession>
<dbReference type="RefSeq" id="WP_152609003.1">
    <property type="nucleotide sequence ID" value="NZ_CP050855.1"/>
</dbReference>
<organism evidence="1 2">
    <name type="scientific">Serratia symbiotica</name>
    <dbReference type="NCBI Taxonomy" id="138074"/>
    <lineage>
        <taxon>Bacteria</taxon>
        <taxon>Pseudomonadati</taxon>
        <taxon>Pseudomonadota</taxon>
        <taxon>Gammaproteobacteria</taxon>
        <taxon>Enterobacterales</taxon>
        <taxon>Yersiniaceae</taxon>
        <taxon>Serratia</taxon>
    </lineage>
</organism>
<reference evidence="1 2" key="1">
    <citation type="journal article" date="2014" name="Genome Announc.">
        <title>Whole-Genome Sequence of Serratia symbiotica Strain CWBI-2.3T, a Free-Living Symbiont of the Black Bean Aphid Aphis fabae.</title>
        <authorList>
            <person name="Foray V."/>
            <person name="Grigorescu A.S."/>
            <person name="Sabri A."/>
            <person name="Haubruge E."/>
            <person name="Lognay G."/>
            <person name="Francis F."/>
            <person name="Fauconnier M.L."/>
            <person name="Hance T."/>
            <person name="Thonart P."/>
        </authorList>
    </citation>
    <scope>NUCLEOTIDE SEQUENCE [LARGE SCALE GENOMIC DNA]</scope>
    <source>
        <strain evidence="1">CWBI-2.3</strain>
    </source>
</reference>
<dbReference type="Proteomes" id="UP000042738">
    <property type="component" value="Chromosome"/>
</dbReference>
<sequence length="100" mass="11757">MRNFNDEYRCCLPKAPFPPLFLPLSPFNQLSSDKNTAKLGWVNGLRDAIIENQRIAALKSVEEYLLRGKSPSTTNKKHENINLNINFYHDDYFNKKIKWR</sequence>
<gene>
    <name evidence="1" type="ORF">SYMBAF_13845</name>
</gene>
<protein>
    <submittedName>
        <fullName evidence="1">Uncharacterized protein</fullName>
    </submittedName>
</protein>
<evidence type="ECO:0000313" key="1">
    <source>
        <dbReference type="EMBL" id="QLH63800.1"/>
    </source>
</evidence>
<proteinExistence type="predicted"/>
<dbReference type="EMBL" id="CP050855">
    <property type="protein sequence ID" value="QLH63800.1"/>
    <property type="molecule type" value="Genomic_DNA"/>
</dbReference>